<keyword evidence="2" id="KW-0808">Transferase</keyword>
<dbReference type="Gene3D" id="3.40.50.150">
    <property type="entry name" value="Vaccinia Virus protein VP39"/>
    <property type="match status" value="1"/>
</dbReference>
<dbReference type="Proteomes" id="UP001138997">
    <property type="component" value="Unassembled WGS sequence"/>
</dbReference>
<evidence type="ECO:0000313" key="2">
    <source>
        <dbReference type="EMBL" id="MCD5314750.1"/>
    </source>
</evidence>
<evidence type="ECO:0000313" key="3">
    <source>
        <dbReference type="Proteomes" id="UP001138997"/>
    </source>
</evidence>
<proteinExistence type="predicted"/>
<dbReference type="PANTHER" id="PTHR43464:SF3">
    <property type="entry name" value="SAM-DEPENDENT METHYLTRANSFERASE"/>
    <property type="match status" value="1"/>
</dbReference>
<dbReference type="SUPFAM" id="SSF53335">
    <property type="entry name" value="S-adenosyl-L-methionine-dependent methyltransferases"/>
    <property type="match status" value="1"/>
</dbReference>
<dbReference type="Pfam" id="PF08242">
    <property type="entry name" value="Methyltransf_12"/>
    <property type="match status" value="1"/>
</dbReference>
<name>A0A9X1NIM3_9ACTN</name>
<dbReference type="AlphaFoldDB" id="A0A9X1NIM3"/>
<feature type="domain" description="Methyltransferase type 12" evidence="1">
    <location>
        <begin position="40"/>
        <end position="136"/>
    </location>
</feature>
<dbReference type="PANTHER" id="PTHR43464">
    <property type="entry name" value="METHYLTRANSFERASE"/>
    <property type="match status" value="1"/>
</dbReference>
<dbReference type="CDD" id="cd02440">
    <property type="entry name" value="AdoMet_MTases"/>
    <property type="match status" value="1"/>
</dbReference>
<keyword evidence="2" id="KW-0489">Methyltransferase</keyword>
<organism evidence="2 3">
    <name type="scientific">Kineosporia babensis</name>
    <dbReference type="NCBI Taxonomy" id="499548"/>
    <lineage>
        <taxon>Bacteria</taxon>
        <taxon>Bacillati</taxon>
        <taxon>Actinomycetota</taxon>
        <taxon>Actinomycetes</taxon>
        <taxon>Kineosporiales</taxon>
        <taxon>Kineosporiaceae</taxon>
        <taxon>Kineosporia</taxon>
    </lineage>
</organism>
<accession>A0A9X1NIM3</accession>
<evidence type="ECO:0000259" key="1">
    <source>
        <dbReference type="Pfam" id="PF08242"/>
    </source>
</evidence>
<sequence>MDRQQVSRIAHTRHPIAAPLSDQAVTDVLNRALEHRTQLLDLGCGSAEWLLRALELQPEAQAVGIDVSEPALAHARTEAQRRGMSDRLQIRAEDAAGLAPEARFDVVFVVGSSHAFGGLLPSLQAARRHLAPGGVVVIGDGYWENPPSEQALEIIGPMDDLAGLVASVTEDGWTPVHGHTSTRAELDAYEWAWTGTLAAWGLEQAGTPAGEQALAVAREHREGWLGGYRDSFGFVTLILSPAG</sequence>
<gene>
    <name evidence="2" type="ORF">LR394_27995</name>
</gene>
<dbReference type="RefSeq" id="WP_231447554.1">
    <property type="nucleotide sequence ID" value="NZ_JAJOMB010000018.1"/>
</dbReference>
<dbReference type="EMBL" id="JAJOMB010000018">
    <property type="protein sequence ID" value="MCD5314750.1"/>
    <property type="molecule type" value="Genomic_DNA"/>
</dbReference>
<reference evidence="2" key="1">
    <citation type="submission" date="2021-11" db="EMBL/GenBank/DDBJ databases">
        <title>Streptomyces corallinus and Kineosporia corallina sp. nov., two new coral-derived marine actinobacteria.</title>
        <authorList>
            <person name="Buangrab K."/>
            <person name="Sutthacheep M."/>
            <person name="Yeemin T."/>
            <person name="Harunari E."/>
            <person name="Igarashi Y."/>
            <person name="Sripreechasak P."/>
            <person name="Kanchanasin P."/>
            <person name="Tanasupawat S."/>
            <person name="Phongsopitanun W."/>
        </authorList>
    </citation>
    <scope>NUCLEOTIDE SEQUENCE</scope>
    <source>
        <strain evidence="2">JCM 31032</strain>
    </source>
</reference>
<dbReference type="GO" id="GO:0032259">
    <property type="term" value="P:methylation"/>
    <property type="evidence" value="ECO:0007669"/>
    <property type="project" value="UniProtKB-KW"/>
</dbReference>
<comment type="caution">
    <text evidence="2">The sequence shown here is derived from an EMBL/GenBank/DDBJ whole genome shotgun (WGS) entry which is preliminary data.</text>
</comment>
<dbReference type="InterPro" id="IPR029063">
    <property type="entry name" value="SAM-dependent_MTases_sf"/>
</dbReference>
<dbReference type="InterPro" id="IPR013217">
    <property type="entry name" value="Methyltransf_12"/>
</dbReference>
<dbReference type="GO" id="GO:0008168">
    <property type="term" value="F:methyltransferase activity"/>
    <property type="evidence" value="ECO:0007669"/>
    <property type="project" value="UniProtKB-KW"/>
</dbReference>
<protein>
    <submittedName>
        <fullName evidence="2">Class I SAM-dependent methyltransferase</fullName>
    </submittedName>
</protein>
<keyword evidence="3" id="KW-1185">Reference proteome</keyword>